<dbReference type="InterPro" id="IPR051797">
    <property type="entry name" value="TrmB-like"/>
</dbReference>
<evidence type="ECO:0000313" key="2">
    <source>
        <dbReference type="EMBL" id="OGL99129.1"/>
    </source>
</evidence>
<dbReference type="InterPro" id="IPR036390">
    <property type="entry name" value="WH_DNA-bd_sf"/>
</dbReference>
<dbReference type="Proteomes" id="UP000177331">
    <property type="component" value="Unassembled WGS sequence"/>
</dbReference>
<dbReference type="Gene3D" id="1.10.10.10">
    <property type="entry name" value="Winged helix-like DNA-binding domain superfamily/Winged helix DNA-binding domain"/>
    <property type="match status" value="1"/>
</dbReference>
<dbReference type="Pfam" id="PF01978">
    <property type="entry name" value="TrmB"/>
    <property type="match status" value="1"/>
</dbReference>
<organism evidence="2 3">
    <name type="scientific">Candidatus Uhrbacteria bacterium RIFOXYB2_FULL_45_11</name>
    <dbReference type="NCBI Taxonomy" id="1802421"/>
    <lineage>
        <taxon>Bacteria</taxon>
        <taxon>Candidatus Uhriibacteriota</taxon>
    </lineage>
</organism>
<evidence type="ECO:0000259" key="1">
    <source>
        <dbReference type="Pfam" id="PF01978"/>
    </source>
</evidence>
<dbReference type="PANTHER" id="PTHR34293:SF1">
    <property type="entry name" value="HTH-TYPE TRANSCRIPTIONAL REGULATOR TRMBL2"/>
    <property type="match status" value="1"/>
</dbReference>
<name>A0A1F7W8P1_9BACT</name>
<dbReference type="InterPro" id="IPR002831">
    <property type="entry name" value="Tscrpt_reg_TrmB_N"/>
</dbReference>
<protein>
    <recommendedName>
        <fullName evidence="1">Transcription regulator TrmB N-terminal domain-containing protein</fullName>
    </recommendedName>
</protein>
<dbReference type="PANTHER" id="PTHR34293">
    <property type="entry name" value="HTH-TYPE TRANSCRIPTIONAL REGULATOR TRMBL2"/>
    <property type="match status" value="1"/>
</dbReference>
<dbReference type="CDD" id="cd00090">
    <property type="entry name" value="HTH_ARSR"/>
    <property type="match status" value="1"/>
</dbReference>
<reference evidence="2 3" key="1">
    <citation type="journal article" date="2016" name="Nat. Commun.">
        <title>Thousands of microbial genomes shed light on interconnected biogeochemical processes in an aquifer system.</title>
        <authorList>
            <person name="Anantharaman K."/>
            <person name="Brown C.T."/>
            <person name="Hug L.A."/>
            <person name="Sharon I."/>
            <person name="Castelle C.J."/>
            <person name="Probst A.J."/>
            <person name="Thomas B.C."/>
            <person name="Singh A."/>
            <person name="Wilkins M.J."/>
            <person name="Karaoz U."/>
            <person name="Brodie E.L."/>
            <person name="Williams K.H."/>
            <person name="Hubbard S.S."/>
            <person name="Banfield J.F."/>
        </authorList>
    </citation>
    <scope>NUCLEOTIDE SEQUENCE [LARGE SCALE GENOMIC DNA]</scope>
</reference>
<gene>
    <name evidence="2" type="ORF">A2318_02370</name>
</gene>
<comment type="caution">
    <text evidence="2">The sequence shown here is derived from an EMBL/GenBank/DDBJ whole genome shotgun (WGS) entry which is preliminary data.</text>
</comment>
<evidence type="ECO:0000313" key="3">
    <source>
        <dbReference type="Proteomes" id="UP000177331"/>
    </source>
</evidence>
<dbReference type="STRING" id="1802421.A2318_02370"/>
<dbReference type="InterPro" id="IPR011991">
    <property type="entry name" value="ArsR-like_HTH"/>
</dbReference>
<sequence length="255" mass="29498">MALEQELLGLNLTKSEIKVYLYVLENGLSTPPEIAKGTSIARTNCYNILGSLKENGLIEQQEKNNRKVYIAMDPEALLRSIQKKQEVIERLLPDLRALHATQKNKPKIRFYDGFEQVKEIYWQAMETDKLFAIGSTKKLAEQDPKFFLAFEKVLKDNHVMVFDLITNSSQQVGLKETQEILKELYTFKILPEKYTDFPTDILVWNDHIALITLSEPIFGTIITSPLLAQTFRFIFEMIWDGTKQVMYKETKNPSI</sequence>
<proteinExistence type="predicted"/>
<feature type="domain" description="Transcription regulator TrmB N-terminal" evidence="1">
    <location>
        <begin position="9"/>
        <end position="75"/>
    </location>
</feature>
<accession>A0A1F7W8P1</accession>
<dbReference type="InterPro" id="IPR036388">
    <property type="entry name" value="WH-like_DNA-bd_sf"/>
</dbReference>
<dbReference type="SUPFAM" id="SSF46785">
    <property type="entry name" value="Winged helix' DNA-binding domain"/>
    <property type="match status" value="1"/>
</dbReference>
<dbReference type="EMBL" id="MGFD01000014">
    <property type="protein sequence ID" value="OGL99129.1"/>
    <property type="molecule type" value="Genomic_DNA"/>
</dbReference>
<dbReference type="AlphaFoldDB" id="A0A1F7W8P1"/>